<name>A0A1E3PNE2_9ASCO</name>
<keyword evidence="7" id="KW-0539">Nucleus</keyword>
<dbReference type="Pfam" id="PF18378">
    <property type="entry name" value="Nup188_C"/>
    <property type="match status" value="1"/>
</dbReference>
<dbReference type="GO" id="GO:0017056">
    <property type="term" value="F:structural constituent of nuclear pore"/>
    <property type="evidence" value="ECO:0007669"/>
    <property type="project" value="InterPro"/>
</dbReference>
<evidence type="ECO:0000256" key="4">
    <source>
        <dbReference type="ARBA" id="ARBA00022927"/>
    </source>
</evidence>
<keyword evidence="3" id="KW-0509">mRNA transport</keyword>
<dbReference type="EMBL" id="KV454408">
    <property type="protein sequence ID" value="ODQ66820.1"/>
    <property type="molecule type" value="Genomic_DNA"/>
</dbReference>
<protein>
    <submittedName>
        <fullName evidence="10">Uncharacterized protein</fullName>
    </submittedName>
</protein>
<evidence type="ECO:0000256" key="1">
    <source>
        <dbReference type="ARBA" id="ARBA00004567"/>
    </source>
</evidence>
<sequence length="720" mass="80415">PSILESQLYAKSEELAHLYVRYSVLHAPITDVFDSIVSGQWPNEQPSLLAYLGQNGSQIFLSHLASSMENNLESAASQLNICIFFGSVVNGKQEGLSILLLSGMDTQTKKSRTVSLLNTLEEKILELDEKAVVSKLSVMLVDAVSLAHNSWTTIVGSRDNDRLKKLIGKLISIVKGLDNSDSKKSQTSEQVIHNSYKNLIVARAIEIIALEVYKEGKSGVYHDVTSQLIDSSNFTEMSEKFLVINGYNSSLHSNLFDDFQNKWPTNNLARFVRSKLLHKTYGESYAYNLNLLDDVFSGDVTWTVFRQKVVDANLNLSYIDSQKAVVKAWSSMITSLAAVGTDDSKLLTALEPVSRVCLTINAKYGIVAPILEEIYDIRLKVSFLTIHKLFRSNPKSVVADDYQSTLYYAWTLLESPEIEFISSISGSRKTSYKSLLKIIILLLDLIKTTENASVRKFSLLQIVSSILETVVANGSRALIESIYDLNEEDKVEDMIHIISILRKCLAIPESKTLFANFSRQIAESGCLNLVLSLFSYSEQLLINGDCVYGELTLLFLLELSTIESVAEQLVVGGIFGSLSDSPIAKSIQDGNIEPTTRLHNIYTKGMLPIVLMLLRQLGGRVMPEVLTFMNFYSAQIKSCFKSWLDPKIITLSSISELYETVILFQIILSQDDVRSHIEFVDSLLFDKEELSEGIDYLLAHPRYLASKLVATTAEEQNLLE</sequence>
<dbReference type="Proteomes" id="UP000095009">
    <property type="component" value="Unassembled WGS sequence"/>
</dbReference>
<dbReference type="Pfam" id="PF21093">
    <property type="entry name" value="Nup188_N-subdom_III"/>
    <property type="match status" value="1"/>
</dbReference>
<gene>
    <name evidence="10" type="ORF">NADFUDRAFT_6940</name>
</gene>
<dbReference type="InterPro" id="IPR041634">
    <property type="entry name" value="Nup188_C"/>
</dbReference>
<evidence type="ECO:0000256" key="2">
    <source>
        <dbReference type="ARBA" id="ARBA00022448"/>
    </source>
</evidence>
<feature type="non-terminal residue" evidence="10">
    <location>
        <position position="1"/>
    </location>
</feature>
<dbReference type="GO" id="GO:0044611">
    <property type="term" value="C:nuclear pore inner ring"/>
    <property type="evidence" value="ECO:0007669"/>
    <property type="project" value="TreeGrafter"/>
</dbReference>
<evidence type="ECO:0000259" key="9">
    <source>
        <dbReference type="Pfam" id="PF21093"/>
    </source>
</evidence>
<keyword evidence="4" id="KW-0653">Protein transport</keyword>
<accession>A0A1E3PNE2</accession>
<comment type="subcellular location">
    <subcellularLocation>
        <location evidence="1">Nucleus</location>
        <location evidence="1">Nuclear pore complex</location>
    </subcellularLocation>
</comment>
<evidence type="ECO:0000259" key="8">
    <source>
        <dbReference type="Pfam" id="PF18378"/>
    </source>
</evidence>
<dbReference type="InterPro" id="IPR048883">
    <property type="entry name" value="Nup188_N-subdom_III"/>
</dbReference>
<dbReference type="AlphaFoldDB" id="A0A1E3PNE2"/>
<dbReference type="PANTHER" id="PTHR31431:SF1">
    <property type="entry name" value="NUCLEOPORIN NUP188"/>
    <property type="match status" value="1"/>
</dbReference>
<evidence type="ECO:0000313" key="10">
    <source>
        <dbReference type="EMBL" id="ODQ66820.1"/>
    </source>
</evidence>
<dbReference type="PANTHER" id="PTHR31431">
    <property type="entry name" value="NUCLEOPORIN NUP188 HOMOLOG"/>
    <property type="match status" value="1"/>
</dbReference>
<reference evidence="10 11" key="1">
    <citation type="journal article" date="2016" name="Proc. Natl. Acad. Sci. U.S.A.">
        <title>Comparative genomics of biotechnologically important yeasts.</title>
        <authorList>
            <person name="Riley R."/>
            <person name="Haridas S."/>
            <person name="Wolfe K.H."/>
            <person name="Lopes M.R."/>
            <person name="Hittinger C.T."/>
            <person name="Goeker M."/>
            <person name="Salamov A.A."/>
            <person name="Wisecaver J.H."/>
            <person name="Long T.M."/>
            <person name="Calvey C.H."/>
            <person name="Aerts A.L."/>
            <person name="Barry K.W."/>
            <person name="Choi C."/>
            <person name="Clum A."/>
            <person name="Coughlan A.Y."/>
            <person name="Deshpande S."/>
            <person name="Douglass A.P."/>
            <person name="Hanson S.J."/>
            <person name="Klenk H.-P."/>
            <person name="LaButti K.M."/>
            <person name="Lapidus A."/>
            <person name="Lindquist E.A."/>
            <person name="Lipzen A.M."/>
            <person name="Meier-Kolthoff J.P."/>
            <person name="Ohm R.A."/>
            <person name="Otillar R.P."/>
            <person name="Pangilinan J.L."/>
            <person name="Peng Y."/>
            <person name="Rokas A."/>
            <person name="Rosa C.A."/>
            <person name="Scheuner C."/>
            <person name="Sibirny A.A."/>
            <person name="Slot J.C."/>
            <person name="Stielow J.B."/>
            <person name="Sun H."/>
            <person name="Kurtzman C.P."/>
            <person name="Blackwell M."/>
            <person name="Grigoriev I.V."/>
            <person name="Jeffries T.W."/>
        </authorList>
    </citation>
    <scope>NUCLEOTIDE SEQUENCE [LARGE SCALE GENOMIC DNA]</scope>
    <source>
        <strain evidence="10 11">DSM 6958</strain>
    </source>
</reference>
<keyword evidence="5" id="KW-0811">Translocation</keyword>
<dbReference type="InterPro" id="IPR044840">
    <property type="entry name" value="Nup188"/>
</dbReference>
<dbReference type="Gene3D" id="1.25.10.70">
    <property type="match status" value="1"/>
</dbReference>
<proteinExistence type="predicted"/>
<feature type="non-terminal residue" evidence="10">
    <location>
        <position position="720"/>
    </location>
</feature>
<dbReference type="GO" id="GO:0006405">
    <property type="term" value="P:RNA export from nucleus"/>
    <property type="evidence" value="ECO:0007669"/>
    <property type="project" value="TreeGrafter"/>
</dbReference>
<keyword evidence="11" id="KW-1185">Reference proteome</keyword>
<feature type="domain" description="Nuclear pore protein Nup188 C-terminal" evidence="8">
    <location>
        <begin position="407"/>
        <end position="718"/>
    </location>
</feature>
<evidence type="ECO:0000256" key="6">
    <source>
        <dbReference type="ARBA" id="ARBA00023132"/>
    </source>
</evidence>
<evidence type="ECO:0000313" key="11">
    <source>
        <dbReference type="Proteomes" id="UP000095009"/>
    </source>
</evidence>
<feature type="domain" description="Nucleoporin Nup188 N-terminal subdomain III" evidence="9">
    <location>
        <begin position="1"/>
        <end position="103"/>
    </location>
</feature>
<evidence type="ECO:0000256" key="3">
    <source>
        <dbReference type="ARBA" id="ARBA00022816"/>
    </source>
</evidence>
<evidence type="ECO:0000256" key="5">
    <source>
        <dbReference type="ARBA" id="ARBA00023010"/>
    </source>
</evidence>
<dbReference type="OrthoDB" id="102511at2759"/>
<organism evidence="10 11">
    <name type="scientific">Nadsonia fulvescens var. elongata DSM 6958</name>
    <dbReference type="NCBI Taxonomy" id="857566"/>
    <lineage>
        <taxon>Eukaryota</taxon>
        <taxon>Fungi</taxon>
        <taxon>Dikarya</taxon>
        <taxon>Ascomycota</taxon>
        <taxon>Saccharomycotina</taxon>
        <taxon>Dipodascomycetes</taxon>
        <taxon>Dipodascales</taxon>
        <taxon>Dipodascales incertae sedis</taxon>
        <taxon>Nadsonia</taxon>
    </lineage>
</organism>
<keyword evidence="6" id="KW-0906">Nuclear pore complex</keyword>
<keyword evidence="2" id="KW-0813">Transport</keyword>
<evidence type="ECO:0000256" key="7">
    <source>
        <dbReference type="ARBA" id="ARBA00023242"/>
    </source>
</evidence>
<dbReference type="GO" id="GO:0051028">
    <property type="term" value="P:mRNA transport"/>
    <property type="evidence" value="ECO:0007669"/>
    <property type="project" value="UniProtKB-KW"/>
</dbReference>
<dbReference type="GO" id="GO:0006606">
    <property type="term" value="P:protein import into nucleus"/>
    <property type="evidence" value="ECO:0007669"/>
    <property type="project" value="TreeGrafter"/>
</dbReference>
<dbReference type="STRING" id="857566.A0A1E3PNE2"/>